<evidence type="ECO:0000256" key="2">
    <source>
        <dbReference type="ARBA" id="ARBA00022801"/>
    </source>
</evidence>
<comment type="caution">
    <text evidence="7">The sequence shown here is derived from an EMBL/GenBank/DDBJ whole genome shotgun (WGS) entry which is preliminary data.</text>
</comment>
<dbReference type="PANTHER" id="PTHR13522">
    <property type="entry name" value="U6 SNRNA PHOSPHODIESTERASE 1"/>
    <property type="match status" value="1"/>
</dbReference>
<sequence>MHKQEATSKMRGREGQQDGAVRITHFLGRHSTSADFHLSVAIDPSIVQRMTLVSYSDSEEDDEPVAKRPKNEADHKDDLPPLPASFLNLYSSSVRVSNTDDPSLHHGRKRVVKHVEGNWPTHVYLEWLPSPAEHDTLNKLLKALPESSNVRSLLQTPLQVPLPLHISLSAPLVLRTENKDAFLDTITEGITPMIRSLRHPIAVRPASLSWHGNDDNSRYFLVLRVQDTQQSQDTSALTLLNQLLQASNKAALQYNQPQLYTKLKRQAGSHDFSPYFHISIGWSLPSPDRNLEDDNLKLQPAVDSILRKLCENMIVSFDAVKIRIGQTVTALPIGSTQPHSRKRGGVFS</sequence>
<feature type="active site" description="Proton donor/acceptor" evidence="5">
    <location>
        <position position="277"/>
    </location>
</feature>
<keyword evidence="8" id="KW-1185">Reference proteome</keyword>
<evidence type="ECO:0000256" key="5">
    <source>
        <dbReference type="HAMAP-Rule" id="MF_03040"/>
    </source>
</evidence>
<accession>A0A9N8P5Q5</accession>
<dbReference type="Pfam" id="PF09749">
    <property type="entry name" value="HVSL"/>
    <property type="match status" value="1"/>
</dbReference>
<dbReference type="Gene3D" id="3.90.1140.10">
    <property type="entry name" value="Cyclic phosphodiesterase"/>
    <property type="match status" value="1"/>
</dbReference>
<dbReference type="EC" id="3.1.4.-" evidence="5"/>
<evidence type="ECO:0000256" key="4">
    <source>
        <dbReference type="ARBA" id="ARBA00023242"/>
    </source>
</evidence>
<reference evidence="7" key="1">
    <citation type="submission" date="2020-06" db="EMBL/GenBank/DDBJ databases">
        <authorList>
            <person name="Onetto C."/>
        </authorList>
    </citation>
    <scope>NUCLEOTIDE SEQUENCE</scope>
</reference>
<dbReference type="HAMAP" id="MF_03040">
    <property type="entry name" value="USB1"/>
    <property type="match status" value="1"/>
</dbReference>
<proteinExistence type="inferred from homology"/>
<evidence type="ECO:0000313" key="7">
    <source>
        <dbReference type="EMBL" id="CAD0082565.1"/>
    </source>
</evidence>
<dbReference type="GO" id="GO:1990838">
    <property type="term" value="F:poly(U)-specific exoribonuclease activity, producing 3' uridine cyclic phosphate ends"/>
    <property type="evidence" value="ECO:0007669"/>
    <property type="project" value="UniProtKB-UniRule"/>
</dbReference>
<keyword evidence="2 5" id="KW-0378">Hydrolase</keyword>
<keyword evidence="1 5" id="KW-0540">Nuclease</keyword>
<gene>
    <name evidence="5" type="primary">USB1</name>
    <name evidence="7" type="ORF">AWRI4619_LOCUS1132</name>
</gene>
<keyword evidence="4 5" id="KW-0539">Nucleus</keyword>
<evidence type="ECO:0000256" key="1">
    <source>
        <dbReference type="ARBA" id="ARBA00022722"/>
    </source>
</evidence>
<dbReference type="Proteomes" id="UP000716446">
    <property type="component" value="Unassembled WGS sequence"/>
</dbReference>
<organism evidence="7 8">
    <name type="scientific">Aureobasidium vineae</name>
    <dbReference type="NCBI Taxonomy" id="2773715"/>
    <lineage>
        <taxon>Eukaryota</taxon>
        <taxon>Fungi</taxon>
        <taxon>Dikarya</taxon>
        <taxon>Ascomycota</taxon>
        <taxon>Pezizomycotina</taxon>
        <taxon>Dothideomycetes</taxon>
        <taxon>Dothideomycetidae</taxon>
        <taxon>Dothideales</taxon>
        <taxon>Saccotheciaceae</taxon>
        <taxon>Aureobasidium</taxon>
    </lineage>
</organism>
<comment type="function">
    <text evidence="5">Phosphodiesterase responsible for the U6 snRNA 3' end processing. Acts as an exoribonuclease (RNase) responsible for trimming the poly(U) tract of the last nucleotides in the pre-U6 snRNA molecule, leading to the formation of mature U6 snRNA.</text>
</comment>
<evidence type="ECO:0000313" key="8">
    <source>
        <dbReference type="Proteomes" id="UP000716446"/>
    </source>
</evidence>
<name>A0A9N8P5Q5_9PEZI</name>
<dbReference type="PANTHER" id="PTHR13522:SF3">
    <property type="entry name" value="U6 SNRNA PHOSPHODIESTERASE 1"/>
    <property type="match status" value="1"/>
</dbReference>
<dbReference type="GO" id="GO:0016829">
    <property type="term" value="F:lyase activity"/>
    <property type="evidence" value="ECO:0007669"/>
    <property type="project" value="UniProtKB-KW"/>
</dbReference>
<comment type="subcellular location">
    <subcellularLocation>
        <location evidence="5">Nucleus</location>
    </subcellularLocation>
</comment>
<protein>
    <recommendedName>
        <fullName evidence="5">U6 snRNA phosphodiesterase</fullName>
        <ecNumber evidence="5">3.1.4.-</ecNumber>
    </recommendedName>
</protein>
<dbReference type="GO" id="GO:0005634">
    <property type="term" value="C:nucleus"/>
    <property type="evidence" value="ECO:0007669"/>
    <property type="project" value="UniProtKB-SubCell"/>
</dbReference>
<keyword evidence="3" id="KW-0456">Lyase</keyword>
<dbReference type="AlphaFoldDB" id="A0A9N8P5Q5"/>
<dbReference type="InterPro" id="IPR027521">
    <property type="entry name" value="Usb1"/>
</dbReference>
<evidence type="ECO:0000256" key="3">
    <source>
        <dbReference type="ARBA" id="ARBA00023239"/>
    </source>
</evidence>
<dbReference type="EMBL" id="CAIJEN010000001">
    <property type="protein sequence ID" value="CAD0082565.1"/>
    <property type="molecule type" value="Genomic_DNA"/>
</dbReference>
<comment type="similarity">
    <text evidence="5">Belongs to the 2H phosphoesterase superfamily. USB1 family.</text>
</comment>
<feature type="active site" description="Proton donor/acceptor" evidence="5">
    <location>
        <position position="165"/>
    </location>
</feature>
<evidence type="ECO:0000256" key="6">
    <source>
        <dbReference type="SAM" id="MobiDB-lite"/>
    </source>
</evidence>
<dbReference type="GO" id="GO:0034477">
    <property type="term" value="P:U6 snRNA 3'-end processing"/>
    <property type="evidence" value="ECO:0007669"/>
    <property type="project" value="UniProtKB-UniRule"/>
</dbReference>
<feature type="compositionally biased region" description="Basic and acidic residues" evidence="6">
    <location>
        <begin position="64"/>
        <end position="79"/>
    </location>
</feature>
<feature type="region of interest" description="Disordered" evidence="6">
    <location>
        <begin position="55"/>
        <end position="82"/>
    </location>
</feature>